<dbReference type="AlphaFoldDB" id="A0A8T0GV55"/>
<dbReference type="EMBL" id="CM026430">
    <property type="protein sequence ID" value="KAG0562295.1"/>
    <property type="molecule type" value="Genomic_DNA"/>
</dbReference>
<dbReference type="InterPro" id="IPR001611">
    <property type="entry name" value="Leu-rich_rpt"/>
</dbReference>
<dbReference type="FunFam" id="3.80.10.10:FF:000400">
    <property type="entry name" value="Nuclear pore complex protein NUP107"/>
    <property type="match status" value="1"/>
</dbReference>
<proteinExistence type="inferred from homology"/>
<keyword evidence="8" id="KW-0812">Transmembrane</keyword>
<keyword evidence="6 8" id="KW-0472">Membrane</keyword>
<evidence type="ECO:0000313" key="12">
    <source>
        <dbReference type="Proteomes" id="UP000822688"/>
    </source>
</evidence>
<evidence type="ECO:0000256" key="3">
    <source>
        <dbReference type="ARBA" id="ARBA00022614"/>
    </source>
</evidence>
<dbReference type="GO" id="GO:0016020">
    <property type="term" value="C:membrane"/>
    <property type="evidence" value="ECO:0007669"/>
    <property type="project" value="UniProtKB-SubCell"/>
</dbReference>
<dbReference type="InterPro" id="IPR013210">
    <property type="entry name" value="LRR_N_plant-typ"/>
</dbReference>
<evidence type="ECO:0000256" key="2">
    <source>
        <dbReference type="ARBA" id="ARBA00004370"/>
    </source>
</evidence>
<dbReference type="SUPFAM" id="SSF52058">
    <property type="entry name" value="L domain-like"/>
    <property type="match status" value="1"/>
</dbReference>
<name>A0A8T0GV55_CERPU</name>
<evidence type="ECO:0000259" key="10">
    <source>
        <dbReference type="Pfam" id="PF08263"/>
    </source>
</evidence>
<keyword evidence="3" id="KW-0433">Leucine-rich repeat</keyword>
<feature type="domain" description="Leucine-rich repeat-containing N-terminal plant-type" evidence="10">
    <location>
        <begin position="30"/>
        <end position="66"/>
    </location>
</feature>
<dbReference type="Proteomes" id="UP000822688">
    <property type="component" value="Chromosome 9"/>
</dbReference>
<evidence type="ECO:0000256" key="7">
    <source>
        <dbReference type="ARBA" id="ARBA00038043"/>
    </source>
</evidence>
<comment type="similarity">
    <text evidence="7">Belongs to the polygalacturonase-inhibiting protein family.</text>
</comment>
<evidence type="ECO:0000256" key="1">
    <source>
        <dbReference type="ARBA" id="ARBA00004196"/>
    </source>
</evidence>
<organism evidence="11 12">
    <name type="scientific">Ceratodon purpureus</name>
    <name type="common">Fire moss</name>
    <name type="synonym">Dicranum purpureum</name>
    <dbReference type="NCBI Taxonomy" id="3225"/>
    <lineage>
        <taxon>Eukaryota</taxon>
        <taxon>Viridiplantae</taxon>
        <taxon>Streptophyta</taxon>
        <taxon>Embryophyta</taxon>
        <taxon>Bryophyta</taxon>
        <taxon>Bryophytina</taxon>
        <taxon>Bryopsida</taxon>
        <taxon>Dicranidae</taxon>
        <taxon>Pseudoditrichales</taxon>
        <taxon>Ditrichaceae</taxon>
        <taxon>Ceratodon</taxon>
    </lineage>
</organism>
<comment type="subcellular location">
    <subcellularLocation>
        <location evidence="1">Cell envelope</location>
    </subcellularLocation>
    <subcellularLocation>
        <location evidence="2">Membrane</location>
    </subcellularLocation>
</comment>
<dbReference type="PANTHER" id="PTHR48059">
    <property type="entry name" value="POLYGALACTURONASE INHIBITOR 1"/>
    <property type="match status" value="1"/>
</dbReference>
<dbReference type="InterPro" id="IPR051848">
    <property type="entry name" value="PGIP"/>
</dbReference>
<keyword evidence="8" id="KW-1133">Transmembrane helix</keyword>
<dbReference type="Gene3D" id="3.80.10.10">
    <property type="entry name" value="Ribonuclease Inhibitor"/>
    <property type="match status" value="1"/>
</dbReference>
<dbReference type="Pfam" id="PF08263">
    <property type="entry name" value="LRRNT_2"/>
    <property type="match status" value="1"/>
</dbReference>
<feature type="chain" id="PRO_5035948690" description="Leucine-rich repeat-containing N-terminal plant-type domain-containing protein" evidence="9">
    <location>
        <begin position="28"/>
        <end position="258"/>
    </location>
</feature>
<dbReference type="Pfam" id="PF00560">
    <property type="entry name" value="LRR_1"/>
    <property type="match status" value="2"/>
</dbReference>
<reference evidence="11" key="1">
    <citation type="submission" date="2020-06" db="EMBL/GenBank/DDBJ databases">
        <title>WGS assembly of Ceratodon purpureus strain R40.</title>
        <authorList>
            <person name="Carey S.B."/>
            <person name="Jenkins J."/>
            <person name="Shu S."/>
            <person name="Lovell J.T."/>
            <person name="Sreedasyam A."/>
            <person name="Maumus F."/>
            <person name="Tiley G.P."/>
            <person name="Fernandez-Pozo N."/>
            <person name="Barry K."/>
            <person name="Chen C."/>
            <person name="Wang M."/>
            <person name="Lipzen A."/>
            <person name="Daum C."/>
            <person name="Saski C.A."/>
            <person name="Payton A.C."/>
            <person name="Mcbreen J.C."/>
            <person name="Conrad R.E."/>
            <person name="Kollar L.M."/>
            <person name="Olsson S."/>
            <person name="Huttunen S."/>
            <person name="Landis J.B."/>
            <person name="Wickett N.J."/>
            <person name="Johnson M.G."/>
            <person name="Rensing S.A."/>
            <person name="Grimwood J."/>
            <person name="Schmutz J."/>
            <person name="Mcdaniel S.F."/>
        </authorList>
    </citation>
    <scope>NUCLEOTIDE SEQUENCE</scope>
    <source>
        <strain evidence="11">R40</strain>
    </source>
</reference>
<keyword evidence="4 9" id="KW-0732">Signal</keyword>
<gene>
    <name evidence="11" type="ORF">KC19_9G134700</name>
</gene>
<evidence type="ECO:0000256" key="6">
    <source>
        <dbReference type="ARBA" id="ARBA00023136"/>
    </source>
</evidence>
<evidence type="ECO:0000256" key="4">
    <source>
        <dbReference type="ARBA" id="ARBA00022729"/>
    </source>
</evidence>
<evidence type="ECO:0000256" key="5">
    <source>
        <dbReference type="ARBA" id="ARBA00022737"/>
    </source>
</evidence>
<feature type="transmembrane region" description="Helical" evidence="8">
    <location>
        <begin position="231"/>
        <end position="257"/>
    </location>
</feature>
<dbReference type="PANTHER" id="PTHR48059:SF12">
    <property type="entry name" value="POLYGALACTURONASE INHIBITOR 1-LIKE"/>
    <property type="match status" value="1"/>
</dbReference>
<accession>A0A8T0GV55</accession>
<evidence type="ECO:0000313" key="11">
    <source>
        <dbReference type="EMBL" id="KAG0562295.1"/>
    </source>
</evidence>
<sequence length="258" mass="27706">MVSFRRLPGILAFLVTLVAVHLQCASGQSPDSRCLLSLKANVSDPYGKLSSWTDETRICYWDGVWCFKNFDIPVYQLVLANFGLSGSWPTGLSQCTSLQTLDLSFNAFTGPIPTSICDDIPNLVTLDAQHNKLGGLIPAGFGSCKYLNDIYLNDNQLEGEIPAEVALAPRLTHFAVANNDLSGVIPSTFNGQDGGTRHFNVSSFVGNTYLCGAPLTNACKSKPPSDENSNLGAIIGGIVCIVLGILVLSGILFWLCIR</sequence>
<comment type="caution">
    <text evidence="11">The sequence shown here is derived from an EMBL/GenBank/DDBJ whole genome shotgun (WGS) entry which is preliminary data.</text>
</comment>
<evidence type="ECO:0000256" key="8">
    <source>
        <dbReference type="SAM" id="Phobius"/>
    </source>
</evidence>
<dbReference type="InterPro" id="IPR032675">
    <property type="entry name" value="LRR_dom_sf"/>
</dbReference>
<evidence type="ECO:0000256" key="9">
    <source>
        <dbReference type="SAM" id="SignalP"/>
    </source>
</evidence>
<keyword evidence="12" id="KW-1185">Reference proteome</keyword>
<protein>
    <recommendedName>
        <fullName evidence="10">Leucine-rich repeat-containing N-terminal plant-type domain-containing protein</fullName>
    </recommendedName>
</protein>
<feature type="signal peptide" evidence="9">
    <location>
        <begin position="1"/>
        <end position="27"/>
    </location>
</feature>
<keyword evidence="5" id="KW-0677">Repeat</keyword>